<protein>
    <recommendedName>
        <fullName evidence="1">QsdR TetR regulatory C-terminal domain-containing protein</fullName>
    </recommendedName>
</protein>
<dbReference type="Proteomes" id="UP001501676">
    <property type="component" value="Unassembled WGS sequence"/>
</dbReference>
<evidence type="ECO:0000313" key="2">
    <source>
        <dbReference type="EMBL" id="GAA3394819.1"/>
    </source>
</evidence>
<dbReference type="RefSeq" id="WP_345732147.1">
    <property type="nucleotide sequence ID" value="NZ_BAAAYN010000046.1"/>
</dbReference>
<dbReference type="SUPFAM" id="SSF46689">
    <property type="entry name" value="Homeodomain-like"/>
    <property type="match status" value="1"/>
</dbReference>
<sequence>MAERSAPVLPARGPADVVALATRAYLDGEPVDMSALAHQLGIGRATLYRWVGNREELLAVVLAEATERTFRSAERSAQNGQGPGAGGPEYVVDVLARFMRAVLAAPGLKALTQREPMVFIRLATMPGAIEDRAAALVEELLEQERAAGRLTLPLPITALAVAIVRVCDFHMYAHLLGRGAPEVETALAIVRVLVGAPTADGG</sequence>
<feature type="domain" description="QsdR TetR regulatory C-terminal" evidence="1">
    <location>
        <begin position="87"/>
        <end position="194"/>
    </location>
</feature>
<dbReference type="InterPro" id="IPR041485">
    <property type="entry name" value="TetR_C_36"/>
</dbReference>
<reference evidence="3" key="1">
    <citation type="journal article" date="2019" name="Int. J. Syst. Evol. Microbiol.">
        <title>The Global Catalogue of Microorganisms (GCM) 10K type strain sequencing project: providing services to taxonomists for standard genome sequencing and annotation.</title>
        <authorList>
            <consortium name="The Broad Institute Genomics Platform"/>
            <consortium name="The Broad Institute Genome Sequencing Center for Infectious Disease"/>
            <person name="Wu L."/>
            <person name="Ma J."/>
        </authorList>
    </citation>
    <scope>NUCLEOTIDE SEQUENCE [LARGE SCALE GENOMIC DNA]</scope>
    <source>
        <strain evidence="3">JCM 9458</strain>
    </source>
</reference>
<proteinExistence type="predicted"/>
<dbReference type="InterPro" id="IPR009057">
    <property type="entry name" value="Homeodomain-like_sf"/>
</dbReference>
<evidence type="ECO:0000259" key="1">
    <source>
        <dbReference type="Pfam" id="PF18598"/>
    </source>
</evidence>
<evidence type="ECO:0000313" key="3">
    <source>
        <dbReference type="Proteomes" id="UP001501676"/>
    </source>
</evidence>
<gene>
    <name evidence="2" type="ORF">GCM10020369_65650</name>
</gene>
<dbReference type="EMBL" id="BAAAYN010000046">
    <property type="protein sequence ID" value="GAA3394819.1"/>
    <property type="molecule type" value="Genomic_DNA"/>
</dbReference>
<comment type="caution">
    <text evidence="2">The sequence shown here is derived from an EMBL/GenBank/DDBJ whole genome shotgun (WGS) entry which is preliminary data.</text>
</comment>
<accession>A0ABP6T6Z9</accession>
<organism evidence="2 3">
    <name type="scientific">Cryptosporangium minutisporangium</name>
    <dbReference type="NCBI Taxonomy" id="113569"/>
    <lineage>
        <taxon>Bacteria</taxon>
        <taxon>Bacillati</taxon>
        <taxon>Actinomycetota</taxon>
        <taxon>Actinomycetes</taxon>
        <taxon>Cryptosporangiales</taxon>
        <taxon>Cryptosporangiaceae</taxon>
        <taxon>Cryptosporangium</taxon>
    </lineage>
</organism>
<dbReference type="Gene3D" id="1.10.357.10">
    <property type="entry name" value="Tetracycline Repressor, domain 2"/>
    <property type="match status" value="1"/>
</dbReference>
<dbReference type="Pfam" id="PF18598">
    <property type="entry name" value="TetR_C_36"/>
    <property type="match status" value="1"/>
</dbReference>
<keyword evidence="3" id="KW-1185">Reference proteome</keyword>
<name>A0ABP6T6Z9_9ACTN</name>